<comment type="subcellular location">
    <subcellularLocation>
        <location evidence="1">Cell membrane</location>
    </subcellularLocation>
</comment>
<sequence>MQVIYLDVLFIVNFVMDCMIFMSAAIFLNKSPSKIRFLVGGFIAALLYCLSILVPILSQLPFYIYDFLIPIIPIVIIYKVKNYKEFFKTFIACHFASFLIGGAIWNGYYMFLSQGKDQNLSLVLVLGIGTLVLMMLYGMSAYIRRRFIMPHFEYIMTLSHKGKQICVNGFLDSGNCLYTLTTHKPVTVMTYEAASELLSTKEKELIQIYQTQGIEGLLEKRGHEKVYLIPYESVGCKSDILVGFMMEKIILEKGMFQKTLDHCVVGIVSHELFGGQDYKALIHPDYMMVS</sequence>
<dbReference type="PIRSF" id="PIRSF018571">
    <property type="entry name" value="SpoIIGA"/>
    <property type="match status" value="1"/>
</dbReference>
<keyword evidence="3" id="KW-1133">Transmembrane helix</keyword>
<organism evidence="4 5">
    <name type="scientific">Holtiella tumoricola</name>
    <dbReference type="NCBI Taxonomy" id="3018743"/>
    <lineage>
        <taxon>Bacteria</taxon>
        <taxon>Bacillati</taxon>
        <taxon>Bacillota</taxon>
        <taxon>Clostridia</taxon>
        <taxon>Lachnospirales</taxon>
        <taxon>Cellulosilyticaceae</taxon>
        <taxon>Holtiella</taxon>
    </lineage>
</organism>
<keyword evidence="1" id="KW-1003">Cell membrane</keyword>
<dbReference type="RefSeq" id="WP_053985157.1">
    <property type="nucleotide sequence ID" value="NZ_JAQIFT010000048.1"/>
</dbReference>
<accession>A0AA42DPK6</accession>
<dbReference type="Pfam" id="PF03419">
    <property type="entry name" value="Peptidase_U4"/>
    <property type="match status" value="1"/>
</dbReference>
<dbReference type="EC" id="3.4.23.-" evidence="1"/>
<name>A0AA42DPK6_9FIRM</name>
<evidence type="ECO:0000313" key="5">
    <source>
        <dbReference type="Proteomes" id="UP001169242"/>
    </source>
</evidence>
<dbReference type="EMBL" id="JAQIFT010000048">
    <property type="protein sequence ID" value="MDA3732476.1"/>
    <property type="molecule type" value="Genomic_DNA"/>
</dbReference>
<reference evidence="4" key="1">
    <citation type="journal article" date="2023" name="Int. J. Syst. Evol. Microbiol.">
        <title>&lt;i&gt;Holtiella tumoricola&lt;/i&gt; gen. nov. sp. nov., isolated from a human clinical sample.</title>
        <authorList>
            <person name="Allen-Vercoe E."/>
            <person name="Daigneault M.C."/>
            <person name="Vancuren S.J."/>
            <person name="Cochrane K."/>
            <person name="O'Neal L.L."/>
            <person name="Sankaranarayanan K."/>
            <person name="Lawson P.A."/>
        </authorList>
    </citation>
    <scope>NUCLEOTIDE SEQUENCE</scope>
    <source>
        <strain evidence="4">CC70A</strain>
    </source>
</reference>
<protein>
    <recommendedName>
        <fullName evidence="1">Sporulation sigma-E factor-processing peptidase</fullName>
        <ecNumber evidence="1">3.4.23.-</ecNumber>
    </recommendedName>
    <alternativeName>
        <fullName evidence="1">Membrane-associated aspartic protease</fullName>
    </alternativeName>
    <alternativeName>
        <fullName evidence="1">Stage II sporulation protein GA</fullName>
    </alternativeName>
</protein>
<comment type="caution">
    <text evidence="4">The sequence shown here is derived from an EMBL/GenBank/DDBJ whole genome shotgun (WGS) entry which is preliminary data.</text>
</comment>
<evidence type="ECO:0000313" key="4">
    <source>
        <dbReference type="EMBL" id="MDA3732476.1"/>
    </source>
</evidence>
<keyword evidence="1" id="KW-0749">Sporulation</keyword>
<dbReference type="Proteomes" id="UP001169242">
    <property type="component" value="Unassembled WGS sequence"/>
</dbReference>
<evidence type="ECO:0000256" key="2">
    <source>
        <dbReference type="PIRSR" id="PIRSR018571-1"/>
    </source>
</evidence>
<evidence type="ECO:0000256" key="3">
    <source>
        <dbReference type="SAM" id="Phobius"/>
    </source>
</evidence>
<comment type="function">
    <text evidence="1">Probable aspartic protease that is responsible for the proteolytic cleavage of the RNA polymerase sigma E factor (SigE/spoIIGB) to yield the active peptide in the mother cell during sporulation. Responds to a signal from the forespore that is triggered by the extracellular signal protein SpoIIR.</text>
</comment>
<feature type="transmembrane region" description="Helical" evidence="3">
    <location>
        <begin position="6"/>
        <end position="28"/>
    </location>
</feature>
<comment type="similarity">
    <text evidence="1">Belongs to the peptidase U4 family.</text>
</comment>
<feature type="transmembrane region" description="Helical" evidence="3">
    <location>
        <begin position="62"/>
        <end position="78"/>
    </location>
</feature>
<keyword evidence="1" id="KW-0064">Aspartyl protease</keyword>
<feature type="transmembrane region" description="Helical" evidence="3">
    <location>
        <begin position="90"/>
        <end position="108"/>
    </location>
</feature>
<feature type="transmembrane region" description="Helical" evidence="3">
    <location>
        <begin position="35"/>
        <end position="56"/>
    </location>
</feature>
<keyword evidence="1 3" id="KW-0472">Membrane</keyword>
<evidence type="ECO:0000256" key="1">
    <source>
        <dbReference type="PIRNR" id="PIRNR018571"/>
    </source>
</evidence>
<dbReference type="InterPro" id="IPR005081">
    <property type="entry name" value="SpoIIGA"/>
</dbReference>
<keyword evidence="1" id="KW-0645">Protease</keyword>
<dbReference type="GO" id="GO:0004190">
    <property type="term" value="F:aspartic-type endopeptidase activity"/>
    <property type="evidence" value="ECO:0007669"/>
    <property type="project" value="UniProtKB-KW"/>
</dbReference>
<gene>
    <name evidence="4" type="ORF">PBV87_13365</name>
</gene>
<proteinExistence type="inferred from homology"/>
<dbReference type="GO" id="GO:0006508">
    <property type="term" value="P:proteolysis"/>
    <property type="evidence" value="ECO:0007669"/>
    <property type="project" value="UniProtKB-KW"/>
</dbReference>
<feature type="transmembrane region" description="Helical" evidence="3">
    <location>
        <begin position="120"/>
        <end position="139"/>
    </location>
</feature>
<dbReference type="GO" id="GO:0005886">
    <property type="term" value="C:plasma membrane"/>
    <property type="evidence" value="ECO:0007669"/>
    <property type="project" value="UniProtKB-SubCell"/>
</dbReference>
<feature type="active site" evidence="2">
    <location>
        <position position="172"/>
    </location>
</feature>
<dbReference type="AlphaFoldDB" id="A0AA42DPK6"/>
<dbReference type="GO" id="GO:0030435">
    <property type="term" value="P:sporulation resulting in formation of a cellular spore"/>
    <property type="evidence" value="ECO:0007669"/>
    <property type="project" value="UniProtKB-KW"/>
</dbReference>
<keyword evidence="5" id="KW-1185">Reference proteome</keyword>
<keyword evidence="1" id="KW-0378">Hydrolase</keyword>
<dbReference type="GO" id="GO:0030436">
    <property type="term" value="P:asexual sporulation"/>
    <property type="evidence" value="ECO:0007669"/>
    <property type="project" value="InterPro"/>
</dbReference>
<keyword evidence="3" id="KW-0812">Transmembrane</keyword>